<feature type="transmembrane region" description="Helical" evidence="1">
    <location>
        <begin position="19"/>
        <end position="40"/>
    </location>
</feature>
<reference evidence="2 3" key="1">
    <citation type="journal article" date="2018" name="Gigascience">
        <title>Genomes of trombidid mites reveal novel predicted allergens and laterally-transferred genes associated with secondary metabolism.</title>
        <authorList>
            <person name="Dong X."/>
            <person name="Chaisiri K."/>
            <person name="Xia D."/>
            <person name="Armstrong S.D."/>
            <person name="Fang Y."/>
            <person name="Donnelly M.J."/>
            <person name="Kadowaki T."/>
            <person name="McGarry J.W."/>
            <person name="Darby A.C."/>
            <person name="Makepeace B.L."/>
        </authorList>
    </citation>
    <scope>NUCLEOTIDE SEQUENCE [LARGE SCALE GENOMIC DNA]</scope>
    <source>
        <strain evidence="2">UoL-UT</strain>
    </source>
</reference>
<evidence type="ECO:0000313" key="2">
    <source>
        <dbReference type="EMBL" id="RWS22168.1"/>
    </source>
</evidence>
<keyword evidence="1" id="KW-0812">Transmembrane</keyword>
<feature type="non-terminal residue" evidence="2">
    <location>
        <position position="74"/>
    </location>
</feature>
<feature type="transmembrane region" description="Helical" evidence="1">
    <location>
        <begin position="46"/>
        <end position="72"/>
    </location>
</feature>
<sequence length="74" mass="8270">MFGSAIVGKCLPIFGHRNVLLFGIFALSTSNIIFGMLHFIDNYICFTVFCFGVKIFDAFGKSMIMITSFSLIMN</sequence>
<keyword evidence="1" id="KW-0472">Membrane</keyword>
<dbReference type="AlphaFoldDB" id="A0A443S3P4"/>
<evidence type="ECO:0000313" key="3">
    <source>
        <dbReference type="Proteomes" id="UP000288716"/>
    </source>
</evidence>
<keyword evidence="1" id="KW-1133">Transmembrane helix</keyword>
<proteinExistence type="predicted"/>
<accession>A0A443S3P4</accession>
<dbReference type="EMBL" id="NCKV01009593">
    <property type="protein sequence ID" value="RWS22168.1"/>
    <property type="molecule type" value="Genomic_DNA"/>
</dbReference>
<keyword evidence="3" id="KW-1185">Reference proteome</keyword>
<name>A0A443S3P4_9ACAR</name>
<organism evidence="2 3">
    <name type="scientific">Leptotrombidium deliense</name>
    <dbReference type="NCBI Taxonomy" id="299467"/>
    <lineage>
        <taxon>Eukaryota</taxon>
        <taxon>Metazoa</taxon>
        <taxon>Ecdysozoa</taxon>
        <taxon>Arthropoda</taxon>
        <taxon>Chelicerata</taxon>
        <taxon>Arachnida</taxon>
        <taxon>Acari</taxon>
        <taxon>Acariformes</taxon>
        <taxon>Trombidiformes</taxon>
        <taxon>Prostigmata</taxon>
        <taxon>Anystina</taxon>
        <taxon>Parasitengona</taxon>
        <taxon>Trombiculoidea</taxon>
        <taxon>Trombiculidae</taxon>
        <taxon>Leptotrombidium</taxon>
    </lineage>
</organism>
<dbReference type="VEuPathDB" id="VectorBase:LDEU009872"/>
<dbReference type="OrthoDB" id="6505564at2759"/>
<evidence type="ECO:0000256" key="1">
    <source>
        <dbReference type="SAM" id="Phobius"/>
    </source>
</evidence>
<comment type="caution">
    <text evidence="2">The sequence shown here is derived from an EMBL/GenBank/DDBJ whole genome shotgun (WGS) entry which is preliminary data.</text>
</comment>
<dbReference type="Proteomes" id="UP000288716">
    <property type="component" value="Unassembled WGS sequence"/>
</dbReference>
<protein>
    <submittedName>
        <fullName evidence="2">Uncharacterized protein</fullName>
    </submittedName>
</protein>
<gene>
    <name evidence="2" type="ORF">B4U80_04108</name>
</gene>